<proteinExistence type="inferred from homology"/>
<evidence type="ECO:0000256" key="6">
    <source>
        <dbReference type="ARBA" id="ARBA00023136"/>
    </source>
</evidence>
<dbReference type="GO" id="GO:0004252">
    <property type="term" value="F:serine-type endopeptidase activity"/>
    <property type="evidence" value="ECO:0007669"/>
    <property type="project" value="InterPro"/>
</dbReference>
<dbReference type="PANTHER" id="PTHR43731">
    <property type="entry name" value="RHOMBOID PROTEASE"/>
    <property type="match status" value="1"/>
</dbReference>
<dbReference type="InterPro" id="IPR035952">
    <property type="entry name" value="Rhomboid-like_sf"/>
</dbReference>
<organism evidence="9 10">
    <name type="scientific">Virgibacillus oceani</name>
    <dbReference type="NCBI Taxonomy" id="1479511"/>
    <lineage>
        <taxon>Bacteria</taxon>
        <taxon>Bacillati</taxon>
        <taxon>Bacillota</taxon>
        <taxon>Bacilli</taxon>
        <taxon>Bacillales</taxon>
        <taxon>Bacillaceae</taxon>
        <taxon>Virgibacillus</taxon>
    </lineage>
</organism>
<dbReference type="SUPFAM" id="SSF144091">
    <property type="entry name" value="Rhomboid-like"/>
    <property type="match status" value="1"/>
</dbReference>
<protein>
    <recommendedName>
        <fullName evidence="8">Peptidase S54 rhomboid domain-containing protein</fullName>
    </recommendedName>
</protein>
<dbReference type="Pfam" id="PF01694">
    <property type="entry name" value="Rhomboid"/>
    <property type="match status" value="1"/>
</dbReference>
<dbReference type="GO" id="GO:0016020">
    <property type="term" value="C:membrane"/>
    <property type="evidence" value="ECO:0007669"/>
    <property type="project" value="UniProtKB-SubCell"/>
</dbReference>
<accession>A0A917HRB2</accession>
<comment type="caution">
    <text evidence="9">The sequence shown here is derived from an EMBL/GenBank/DDBJ whole genome shotgun (WGS) entry which is preliminary data.</text>
</comment>
<feature type="transmembrane region" description="Helical" evidence="7">
    <location>
        <begin position="99"/>
        <end position="117"/>
    </location>
</feature>
<comment type="subcellular location">
    <subcellularLocation>
        <location evidence="1">Membrane</location>
        <topology evidence="1">Multi-pass membrane protein</topology>
    </subcellularLocation>
</comment>
<name>A0A917HRB2_9BACI</name>
<dbReference type="InterPro" id="IPR050925">
    <property type="entry name" value="Rhomboid_protease_S54"/>
</dbReference>
<keyword evidence="10" id="KW-1185">Reference proteome</keyword>
<evidence type="ECO:0000313" key="10">
    <source>
        <dbReference type="Proteomes" id="UP000622860"/>
    </source>
</evidence>
<keyword evidence="6 7" id="KW-0472">Membrane</keyword>
<dbReference type="InterPro" id="IPR022764">
    <property type="entry name" value="Peptidase_S54_rhomboid_dom"/>
</dbReference>
<keyword evidence="3 7" id="KW-0812">Transmembrane</keyword>
<evidence type="ECO:0000256" key="3">
    <source>
        <dbReference type="ARBA" id="ARBA00022692"/>
    </source>
</evidence>
<feature type="transmembrane region" description="Helical" evidence="7">
    <location>
        <begin position="123"/>
        <end position="141"/>
    </location>
</feature>
<evidence type="ECO:0000259" key="8">
    <source>
        <dbReference type="Pfam" id="PF01694"/>
    </source>
</evidence>
<gene>
    <name evidence="9" type="ORF">GCM10011398_36900</name>
</gene>
<feature type="transmembrane region" description="Helical" evidence="7">
    <location>
        <begin position="153"/>
        <end position="171"/>
    </location>
</feature>
<evidence type="ECO:0000256" key="7">
    <source>
        <dbReference type="SAM" id="Phobius"/>
    </source>
</evidence>
<feature type="transmembrane region" description="Helical" evidence="7">
    <location>
        <begin position="12"/>
        <end position="33"/>
    </location>
</feature>
<evidence type="ECO:0000256" key="4">
    <source>
        <dbReference type="ARBA" id="ARBA00022801"/>
    </source>
</evidence>
<reference evidence="9" key="1">
    <citation type="journal article" date="2014" name="Int. J. Syst. Evol. Microbiol.">
        <title>Complete genome sequence of Corynebacterium casei LMG S-19264T (=DSM 44701T), isolated from a smear-ripened cheese.</title>
        <authorList>
            <consortium name="US DOE Joint Genome Institute (JGI-PGF)"/>
            <person name="Walter F."/>
            <person name="Albersmeier A."/>
            <person name="Kalinowski J."/>
            <person name="Ruckert C."/>
        </authorList>
    </citation>
    <scope>NUCLEOTIDE SEQUENCE</scope>
    <source>
        <strain evidence="9">CGMCC 1.12754</strain>
    </source>
</reference>
<evidence type="ECO:0000313" key="9">
    <source>
        <dbReference type="EMBL" id="GGG87647.1"/>
    </source>
</evidence>
<feature type="transmembrane region" description="Helical" evidence="7">
    <location>
        <begin position="177"/>
        <end position="195"/>
    </location>
</feature>
<sequence>MFIRTEKNLKDFIRFYPIVSTLVIIHLALWFFINFLQLPIGLRFFQWGAGYNLGIHNGEYWRLVTPIFLHGDFMHALFNSFSLVLFGPALEQMLGKFKFLVAYFAAGIIGNLATYLIEPTAFYSHIGASGAIFGLFGVYVYMVLFRKDLIDQANAQIVMVISIIGLIMTFLRPGINIYAHIFGFIGGFALARILLSNVKPFSPWRNQSNRNDGNPVQFNSNRWNKRRVLPRGTGKTAIWIVLGILVLLGIMSRIL</sequence>
<dbReference type="AlphaFoldDB" id="A0A917HRB2"/>
<feature type="transmembrane region" description="Helical" evidence="7">
    <location>
        <begin position="236"/>
        <end position="254"/>
    </location>
</feature>
<dbReference type="Proteomes" id="UP000622860">
    <property type="component" value="Unassembled WGS sequence"/>
</dbReference>
<dbReference type="EMBL" id="BMFR01000027">
    <property type="protein sequence ID" value="GGG87647.1"/>
    <property type="molecule type" value="Genomic_DNA"/>
</dbReference>
<comment type="similarity">
    <text evidence="2">Belongs to the peptidase S54 family.</text>
</comment>
<keyword evidence="4" id="KW-0378">Hydrolase</keyword>
<evidence type="ECO:0000256" key="2">
    <source>
        <dbReference type="ARBA" id="ARBA00009045"/>
    </source>
</evidence>
<dbReference type="PANTHER" id="PTHR43731:SF14">
    <property type="entry name" value="PRESENILIN-ASSOCIATED RHOMBOID-LIKE PROTEIN, MITOCHONDRIAL"/>
    <property type="match status" value="1"/>
</dbReference>
<reference evidence="9" key="2">
    <citation type="submission" date="2020-09" db="EMBL/GenBank/DDBJ databases">
        <authorList>
            <person name="Sun Q."/>
            <person name="Zhou Y."/>
        </authorList>
    </citation>
    <scope>NUCLEOTIDE SEQUENCE</scope>
    <source>
        <strain evidence="9">CGMCC 1.12754</strain>
    </source>
</reference>
<dbReference type="Gene3D" id="1.20.1540.10">
    <property type="entry name" value="Rhomboid-like"/>
    <property type="match status" value="1"/>
</dbReference>
<keyword evidence="5 7" id="KW-1133">Transmembrane helix</keyword>
<feature type="domain" description="Peptidase S54 rhomboid" evidence="8">
    <location>
        <begin position="58"/>
        <end position="196"/>
    </location>
</feature>
<evidence type="ECO:0000256" key="5">
    <source>
        <dbReference type="ARBA" id="ARBA00022989"/>
    </source>
</evidence>
<feature type="transmembrane region" description="Helical" evidence="7">
    <location>
        <begin position="67"/>
        <end position="87"/>
    </location>
</feature>
<evidence type="ECO:0000256" key="1">
    <source>
        <dbReference type="ARBA" id="ARBA00004141"/>
    </source>
</evidence>